<gene>
    <name evidence="2" type="ORF">NDU88_004273</name>
</gene>
<proteinExistence type="predicted"/>
<organism evidence="2 3">
    <name type="scientific">Pleurodeles waltl</name>
    <name type="common">Iberian ribbed newt</name>
    <dbReference type="NCBI Taxonomy" id="8319"/>
    <lineage>
        <taxon>Eukaryota</taxon>
        <taxon>Metazoa</taxon>
        <taxon>Chordata</taxon>
        <taxon>Craniata</taxon>
        <taxon>Vertebrata</taxon>
        <taxon>Euteleostomi</taxon>
        <taxon>Amphibia</taxon>
        <taxon>Batrachia</taxon>
        <taxon>Caudata</taxon>
        <taxon>Salamandroidea</taxon>
        <taxon>Salamandridae</taxon>
        <taxon>Pleurodelinae</taxon>
        <taxon>Pleurodeles</taxon>
    </lineage>
</organism>
<reference evidence="2" key="1">
    <citation type="journal article" date="2022" name="bioRxiv">
        <title>Sequencing and chromosome-scale assembly of the giantPleurodeles waltlgenome.</title>
        <authorList>
            <person name="Brown T."/>
            <person name="Elewa A."/>
            <person name="Iarovenko S."/>
            <person name="Subramanian E."/>
            <person name="Araus A.J."/>
            <person name="Petzold A."/>
            <person name="Susuki M."/>
            <person name="Suzuki K.-i.T."/>
            <person name="Hayashi T."/>
            <person name="Toyoda A."/>
            <person name="Oliveira C."/>
            <person name="Osipova E."/>
            <person name="Leigh N.D."/>
            <person name="Simon A."/>
            <person name="Yun M.H."/>
        </authorList>
    </citation>
    <scope>NUCLEOTIDE SEQUENCE</scope>
    <source>
        <strain evidence="2">20211129_DDA</strain>
        <tissue evidence="2">Liver</tissue>
    </source>
</reference>
<dbReference type="EMBL" id="JANPWB010000010">
    <property type="protein sequence ID" value="KAJ1137877.1"/>
    <property type="molecule type" value="Genomic_DNA"/>
</dbReference>
<feature type="region of interest" description="Disordered" evidence="1">
    <location>
        <begin position="79"/>
        <end position="98"/>
    </location>
</feature>
<sequence length="317" mass="32909">MSDLEDALPQIAKGLNPREGRRVRPSRWLDGPAVLLLLRLRGLLEPRALPLTGAAAQCELPVAVRGWLGGAGLGGPGVALDAGGRTSSRPRGPAARPSGRVTPVVVLGVGGGCLWPPLLGPDRRSGRTAGVAAVGVRRGLDPVAACGRLERCPIAWGLGGGALRLSPCWRALTCSAASCVAGDLPGLRLLEWPVPRRAACGASFRWSAALGLAAVLAGRHFALAWVPSPVRSGRRHVPGCCAGVAPPPPAVGFFGLRLVHWWSTGRYVMWSALVEHLPCGQRTEHWYTPSIVHVCALVLGAEGGCTYLAGVSGAPVL</sequence>
<name>A0AAV7QBG4_PLEWA</name>
<dbReference type="AlphaFoldDB" id="A0AAV7QBG4"/>
<accession>A0AAV7QBG4</accession>
<dbReference type="Proteomes" id="UP001066276">
    <property type="component" value="Chromosome 6"/>
</dbReference>
<comment type="caution">
    <text evidence="2">The sequence shown here is derived from an EMBL/GenBank/DDBJ whole genome shotgun (WGS) entry which is preliminary data.</text>
</comment>
<evidence type="ECO:0000256" key="1">
    <source>
        <dbReference type="SAM" id="MobiDB-lite"/>
    </source>
</evidence>
<protein>
    <submittedName>
        <fullName evidence="2">Uncharacterized protein</fullName>
    </submittedName>
</protein>
<evidence type="ECO:0000313" key="2">
    <source>
        <dbReference type="EMBL" id="KAJ1137877.1"/>
    </source>
</evidence>
<evidence type="ECO:0000313" key="3">
    <source>
        <dbReference type="Proteomes" id="UP001066276"/>
    </source>
</evidence>
<keyword evidence="3" id="KW-1185">Reference proteome</keyword>
<feature type="region of interest" description="Disordered" evidence="1">
    <location>
        <begin position="1"/>
        <end position="23"/>
    </location>
</feature>